<dbReference type="OrthoDB" id="1658288at2759"/>
<feature type="repeat" description="TPR" evidence="3">
    <location>
        <begin position="96"/>
        <end position="129"/>
    </location>
</feature>
<proteinExistence type="predicted"/>
<dbReference type="AlphaFoldDB" id="X6M9X5"/>
<dbReference type="PANTHER" id="PTHR45641:SF1">
    <property type="entry name" value="AAA+ ATPASE DOMAIN-CONTAINING PROTEIN"/>
    <property type="match status" value="1"/>
</dbReference>
<dbReference type="InterPro" id="IPR019734">
    <property type="entry name" value="TPR_rpt"/>
</dbReference>
<evidence type="ECO:0000256" key="1">
    <source>
        <dbReference type="ARBA" id="ARBA00022737"/>
    </source>
</evidence>
<dbReference type="Pfam" id="PF13176">
    <property type="entry name" value="TPR_7"/>
    <property type="match status" value="1"/>
</dbReference>
<accession>X6M9X5</accession>
<comment type="caution">
    <text evidence="4">The sequence shown here is derived from an EMBL/GenBank/DDBJ whole genome shotgun (WGS) entry which is preliminary data.</text>
</comment>
<evidence type="ECO:0000256" key="2">
    <source>
        <dbReference type="ARBA" id="ARBA00022803"/>
    </source>
</evidence>
<keyword evidence="2 3" id="KW-0802">TPR repeat</keyword>
<feature type="repeat" description="TPR" evidence="3">
    <location>
        <begin position="54"/>
        <end position="87"/>
    </location>
</feature>
<sequence length="471" mass="55775">MEKINYLHIVPFRYCSFFCNLLHNKREYDKAVKYYERSLNIRLDKFGHDHIHVTHSYNNLGIIYSDKGEYHKAIEYYEKSLKITLAKLGYDHIHVATSYNNLGCVYKEKGEYDKSMQFGNKALNLRFNKLDSNHPDVGNTYDILGVYQFDVEIEKFVSVETKVKTTQFLHKVSRYQATNSKNTFKKFFLSELHTFEVRKSLTCCQLLTKTGKNRPKKRRYKPLFLKAMESIRAISSRFLTTEDDSEDLKQDISAGDRQWIQQKCEELNEWNERVMLFWIKKIKKEDYKRQKRIVVITDYRLMSVRKTSKNYEVRREGHLLDLIKVQEQGLILTIHFREFKVEFQCVNDTDSIQILQTLYHNYAMTDPGFPPKLQCEWLDQLYVFFFFFVKINNNNNDKQLIINGCKDNASQAQELSKKVPLRTNERGKWEKAVRAFHSYCSYYGTDASKLSTGLCVCLICHCNGTEEIFNS</sequence>
<organism evidence="4 5">
    <name type="scientific">Reticulomyxa filosa</name>
    <dbReference type="NCBI Taxonomy" id="46433"/>
    <lineage>
        <taxon>Eukaryota</taxon>
        <taxon>Sar</taxon>
        <taxon>Rhizaria</taxon>
        <taxon>Retaria</taxon>
        <taxon>Foraminifera</taxon>
        <taxon>Monothalamids</taxon>
        <taxon>Reticulomyxidae</taxon>
        <taxon>Reticulomyxa</taxon>
    </lineage>
</organism>
<dbReference type="InterPro" id="IPR011990">
    <property type="entry name" value="TPR-like_helical_dom_sf"/>
</dbReference>
<dbReference type="PANTHER" id="PTHR45641">
    <property type="entry name" value="TETRATRICOPEPTIDE REPEAT PROTEIN (AFU_ORTHOLOGUE AFUA_6G03870)"/>
    <property type="match status" value="1"/>
</dbReference>
<reference evidence="4 5" key="1">
    <citation type="journal article" date="2013" name="Curr. Biol.">
        <title>The Genome of the Foraminiferan Reticulomyxa filosa.</title>
        <authorList>
            <person name="Glockner G."/>
            <person name="Hulsmann N."/>
            <person name="Schleicher M."/>
            <person name="Noegel A.A."/>
            <person name="Eichinger L."/>
            <person name="Gallinger C."/>
            <person name="Pawlowski J."/>
            <person name="Sierra R."/>
            <person name="Euteneuer U."/>
            <person name="Pillet L."/>
            <person name="Moustafa A."/>
            <person name="Platzer M."/>
            <person name="Groth M."/>
            <person name="Szafranski K."/>
            <person name="Schliwa M."/>
        </authorList>
    </citation>
    <scope>NUCLEOTIDE SEQUENCE [LARGE SCALE GENOMIC DNA]</scope>
</reference>
<dbReference type="Pfam" id="PF13424">
    <property type="entry name" value="TPR_12"/>
    <property type="match status" value="1"/>
</dbReference>
<evidence type="ECO:0000256" key="3">
    <source>
        <dbReference type="PROSITE-ProRule" id="PRU00339"/>
    </source>
</evidence>
<evidence type="ECO:0000313" key="5">
    <source>
        <dbReference type="Proteomes" id="UP000023152"/>
    </source>
</evidence>
<gene>
    <name evidence="4" type="ORF">RFI_27564</name>
</gene>
<keyword evidence="1" id="KW-0677">Repeat</keyword>
<name>X6M9X5_RETFI</name>
<dbReference type="Proteomes" id="UP000023152">
    <property type="component" value="Unassembled WGS sequence"/>
</dbReference>
<protein>
    <submittedName>
        <fullName evidence="4">Uncharacterized protein</fullName>
    </submittedName>
</protein>
<dbReference type="Gene3D" id="1.25.40.10">
    <property type="entry name" value="Tetratricopeptide repeat domain"/>
    <property type="match status" value="1"/>
</dbReference>
<dbReference type="PROSITE" id="PS50005">
    <property type="entry name" value="TPR"/>
    <property type="match status" value="2"/>
</dbReference>
<dbReference type="EMBL" id="ASPP01023892">
    <property type="protein sequence ID" value="ETO09810.1"/>
    <property type="molecule type" value="Genomic_DNA"/>
</dbReference>
<dbReference type="SMART" id="SM00028">
    <property type="entry name" value="TPR"/>
    <property type="match status" value="3"/>
</dbReference>
<evidence type="ECO:0000313" key="4">
    <source>
        <dbReference type="EMBL" id="ETO09810.1"/>
    </source>
</evidence>
<dbReference type="PROSITE" id="PS50293">
    <property type="entry name" value="TPR_REGION"/>
    <property type="match status" value="1"/>
</dbReference>
<dbReference type="SUPFAM" id="SSF48452">
    <property type="entry name" value="TPR-like"/>
    <property type="match status" value="1"/>
</dbReference>
<keyword evidence="5" id="KW-1185">Reference proteome</keyword>